<comment type="similarity">
    <text evidence="1 5">Belongs to the NAD(P)-dependent epimerase/dehydratase family. Fucose synthase subfamily.</text>
</comment>
<feature type="active site" description="Proton donor/acceptor" evidence="5">
    <location>
        <position position="137"/>
    </location>
</feature>
<dbReference type="GeneID" id="93112626"/>
<dbReference type="SUPFAM" id="SSF51735">
    <property type="entry name" value="NAD(P)-binding Rossmann-fold domains"/>
    <property type="match status" value="1"/>
</dbReference>
<evidence type="ECO:0000256" key="3">
    <source>
        <dbReference type="ARBA" id="ARBA00023002"/>
    </source>
</evidence>
<name>A0ABZ2E8B9_9BACT</name>
<keyword evidence="4 5" id="KW-0413">Isomerase</keyword>
<dbReference type="HAMAP" id="MF_00956">
    <property type="entry name" value="GDP_fucose_synth"/>
    <property type="match status" value="1"/>
</dbReference>
<dbReference type="EMBL" id="CP144916">
    <property type="protein sequence ID" value="WWC41922.1"/>
    <property type="molecule type" value="Genomic_DNA"/>
</dbReference>
<accession>A0ABZ2E8B9</accession>
<feature type="site" description="Important for catalytic activity" evidence="5">
    <location>
        <position position="108"/>
    </location>
</feature>
<keyword evidence="5" id="KW-0511">Multifunctional enzyme</keyword>
<feature type="binding site" evidence="5">
    <location>
        <position position="188"/>
    </location>
    <ligand>
        <name>substrate</name>
    </ligand>
</feature>
<dbReference type="Pfam" id="PF01370">
    <property type="entry name" value="Epimerase"/>
    <property type="match status" value="1"/>
</dbReference>
<dbReference type="EC" id="1.1.1.271" evidence="5"/>
<dbReference type="InterPro" id="IPR028614">
    <property type="entry name" value="GDP_fucose/colitose_synth"/>
</dbReference>
<feature type="binding site" evidence="5">
    <location>
        <position position="232"/>
    </location>
    <ligand>
        <name>substrate</name>
    </ligand>
</feature>
<dbReference type="InterPro" id="IPR036291">
    <property type="entry name" value="NAD(P)-bd_dom_sf"/>
</dbReference>
<dbReference type="Proteomes" id="UP001318120">
    <property type="component" value="Chromosome"/>
</dbReference>
<evidence type="ECO:0000256" key="2">
    <source>
        <dbReference type="ARBA" id="ARBA00022857"/>
    </source>
</evidence>
<feature type="domain" description="NAD-dependent epimerase/dehydratase" evidence="6">
    <location>
        <begin position="7"/>
        <end position="260"/>
    </location>
</feature>
<feature type="binding site" evidence="5">
    <location>
        <begin position="106"/>
        <end position="109"/>
    </location>
    <ligand>
        <name>NADP(+)</name>
        <dbReference type="ChEBI" id="CHEBI:58349"/>
    </ligand>
</feature>
<evidence type="ECO:0000313" key="8">
    <source>
        <dbReference type="Proteomes" id="UP001318120"/>
    </source>
</evidence>
<feature type="binding site" evidence="5">
    <location>
        <begin position="164"/>
        <end position="167"/>
    </location>
    <ligand>
        <name>NADP(+)</name>
        <dbReference type="ChEBI" id="CHEBI:58349"/>
    </ligand>
</feature>
<comment type="catalytic activity">
    <reaction evidence="5">
        <text>GDP-beta-L-fucose + NADP(+) = GDP-4-dehydro-alpha-D-rhamnose + NADPH + H(+)</text>
        <dbReference type="Rhea" id="RHEA:18885"/>
        <dbReference type="ChEBI" id="CHEBI:15378"/>
        <dbReference type="ChEBI" id="CHEBI:57273"/>
        <dbReference type="ChEBI" id="CHEBI:57783"/>
        <dbReference type="ChEBI" id="CHEBI:57964"/>
        <dbReference type="ChEBI" id="CHEBI:58349"/>
        <dbReference type="EC" id="1.1.1.271"/>
    </reaction>
</comment>
<proteinExistence type="inferred from homology"/>
<evidence type="ECO:0000313" key="7">
    <source>
        <dbReference type="EMBL" id="WWC41922.1"/>
    </source>
</evidence>
<evidence type="ECO:0000259" key="6">
    <source>
        <dbReference type="Pfam" id="PF01370"/>
    </source>
</evidence>
<comment type="caution">
    <text evidence="5">Lacks conserved residue(s) required for the propagation of feature annotation.</text>
</comment>
<keyword evidence="3 5" id="KW-0560">Oxidoreductase</keyword>
<organism evidence="7 8">
    <name type="scientific">Campylobacter vicugnae</name>
    <dbReference type="NCBI Taxonomy" id="1660076"/>
    <lineage>
        <taxon>Bacteria</taxon>
        <taxon>Pseudomonadati</taxon>
        <taxon>Campylobacterota</taxon>
        <taxon>Epsilonproteobacteria</taxon>
        <taxon>Campylobacterales</taxon>
        <taxon>Campylobacteraceae</taxon>
        <taxon>Campylobacter</taxon>
    </lineage>
</organism>
<keyword evidence="2 5" id="KW-0521">NADP</keyword>
<dbReference type="CDD" id="cd05239">
    <property type="entry name" value="GDP_FS_SDR_e"/>
    <property type="match status" value="1"/>
</dbReference>
<dbReference type="RefSeq" id="WP_338438986.1">
    <property type="nucleotide sequence ID" value="NZ_CP144916.1"/>
</dbReference>
<keyword evidence="8" id="KW-1185">Reference proteome</keyword>
<comment type="function">
    <text evidence="5">Catalyzes the two-step NADP-dependent conversion of GDP-4-dehydro-6-deoxy-D-mannose to GDP-fucose, involving an epimerase and a reductase reaction.</text>
</comment>
<feature type="binding site" evidence="5">
    <location>
        <position position="141"/>
    </location>
    <ligand>
        <name>NADP(+)</name>
        <dbReference type="ChEBI" id="CHEBI:58349"/>
    </ligand>
</feature>
<sequence>MDKNSKIYIAGHRGLVGSAILQKFKDEGYLNLIYKTHDELDLTDQMAVKEFFEQEKPDFVILSAAKAGGILANNTYRADFIYQNLMIECNVIHQAYLSGVKKLLFIASTTVYPMNATLPTSENNMLTGDLSYANKPYAISKIAGSLMCESYNLQYGTNFITITPTNLYGNNDKFDLEKSHVVPGILRKMHLAKLLNEKRYDELLADLNLETLDEALEYLAKFGVNANSVEIWGDGTPTREFLYSSDLADAVMFIMQNIEFKNLHNNQKEIQNTHLNIGPNENITIKELAMLIRDVVGFKGELVFNANLPNGAMNKLTDCSKIHSLGWKHKINLKEGIEMMYQWYKNSIRGGVESKFINLTYTTSFDTINNLNFIADSKRICNG</sequence>
<dbReference type="Gene3D" id="3.40.50.720">
    <property type="entry name" value="NAD(P)-binding Rossmann-like Domain"/>
    <property type="match status" value="1"/>
</dbReference>
<feature type="binding site" evidence="5">
    <location>
        <position position="180"/>
    </location>
    <ligand>
        <name>NADP(+)</name>
        <dbReference type="ChEBI" id="CHEBI:58349"/>
    </ligand>
</feature>
<dbReference type="InterPro" id="IPR001509">
    <property type="entry name" value="Epimerase_deHydtase"/>
</dbReference>
<evidence type="ECO:0000256" key="4">
    <source>
        <dbReference type="ARBA" id="ARBA00023235"/>
    </source>
</evidence>
<gene>
    <name evidence="5" type="primary">fcl</name>
    <name evidence="7" type="ORF">CVIC9261_00910</name>
</gene>
<dbReference type="PANTHER" id="PTHR43238:SF1">
    <property type="entry name" value="GDP-L-FUCOSE SYNTHASE"/>
    <property type="match status" value="1"/>
</dbReference>
<dbReference type="Gene3D" id="3.90.25.10">
    <property type="entry name" value="UDP-galactose 4-epimerase, domain 1"/>
    <property type="match status" value="1"/>
</dbReference>
<reference evidence="7 8" key="1">
    <citation type="journal article" date="2017" name="Genome Biol. Evol.">
        <title>Comparative Genomic Analysis Identifies a Campylobacter Clade Deficient in Selenium Metabolism.</title>
        <authorList>
            <person name="Miller W.G."/>
            <person name="Yee E."/>
            <person name="Lopes B.S."/>
            <person name="Chapman M.H."/>
            <person name="Huynh S."/>
            <person name="Bono J.L."/>
            <person name="Parker C.T."/>
            <person name="Strachan N.J.C."/>
            <person name="Forbes K.J."/>
        </authorList>
    </citation>
    <scope>NUCLEOTIDE SEQUENCE [LARGE SCALE GENOMIC DNA]</scope>
    <source>
        <strain evidence="7 8">RM9261</strain>
    </source>
</reference>
<feature type="binding site" evidence="5">
    <location>
        <begin position="11"/>
        <end position="17"/>
    </location>
    <ligand>
        <name>NADP(+)</name>
        <dbReference type="ChEBI" id="CHEBI:58349"/>
    </ligand>
</feature>
<feature type="binding site" evidence="5">
    <location>
        <position position="239"/>
    </location>
    <ligand>
        <name>substrate</name>
    </ligand>
</feature>
<evidence type="ECO:0000256" key="1">
    <source>
        <dbReference type="ARBA" id="ARBA00005959"/>
    </source>
</evidence>
<dbReference type="PANTHER" id="PTHR43238">
    <property type="entry name" value="GDP-L-FUCOSE SYNTHASE"/>
    <property type="match status" value="1"/>
</dbReference>
<protein>
    <recommendedName>
        <fullName evidence="5">GDP-L-fucose synthase</fullName>
        <ecNumber evidence="5">1.1.1.271</ecNumber>
    </recommendedName>
    <alternativeName>
        <fullName evidence="5">GDP-4-keto-6-deoxy-D-mannose-3,5-epimerase-4-reductase</fullName>
    </alternativeName>
</protein>
<evidence type="ECO:0000256" key="5">
    <source>
        <dbReference type="HAMAP-Rule" id="MF_00956"/>
    </source>
</evidence>
<comment type="pathway">
    <text evidence="5">Nucleotide-sugar biosynthesis; GDP-L-fucose biosynthesis via de novo pathway; GDP-L-fucose from GDP-alpha-D-mannose: step 2/2.</text>
</comment>